<evidence type="ECO:0000256" key="7">
    <source>
        <dbReference type="ARBA" id="ARBA00022801"/>
    </source>
</evidence>
<comment type="similarity">
    <text evidence="2">Belongs to the peptidase M20A family. ArgE subfamily.</text>
</comment>
<gene>
    <name evidence="11" type="ORF">Ga0061067_101500</name>
</gene>
<dbReference type="GO" id="GO:0006526">
    <property type="term" value="P:L-arginine biosynthetic process"/>
    <property type="evidence" value="ECO:0007669"/>
    <property type="project" value="UniProtKB-KW"/>
</dbReference>
<dbReference type="GO" id="GO:0046872">
    <property type="term" value="F:metal ion binding"/>
    <property type="evidence" value="ECO:0007669"/>
    <property type="project" value="UniProtKB-KW"/>
</dbReference>
<comment type="cofactor">
    <cofactor evidence="1">
        <name>Zn(2+)</name>
        <dbReference type="ChEBI" id="CHEBI:29105"/>
    </cofactor>
</comment>
<dbReference type="OrthoDB" id="9809784at2"/>
<dbReference type="SUPFAM" id="SSF53187">
    <property type="entry name" value="Zn-dependent exopeptidases"/>
    <property type="match status" value="1"/>
</dbReference>
<dbReference type="InterPro" id="IPR050072">
    <property type="entry name" value="Peptidase_M20A"/>
</dbReference>
<dbReference type="Proteomes" id="UP000183900">
    <property type="component" value="Unassembled WGS sequence"/>
</dbReference>
<keyword evidence="3" id="KW-0963">Cytoplasm</keyword>
<reference evidence="12" key="1">
    <citation type="submission" date="2015-08" db="EMBL/GenBank/DDBJ databases">
        <authorList>
            <person name="Varghese N."/>
        </authorList>
    </citation>
    <scope>NUCLEOTIDE SEQUENCE [LARGE SCALE GENOMIC DNA]</scope>
    <source>
        <strain evidence="12">DSM 23407</strain>
    </source>
</reference>
<dbReference type="InterPro" id="IPR010169">
    <property type="entry name" value="AcOrn-deacetyl"/>
</dbReference>
<dbReference type="AlphaFoldDB" id="A0A0K6HMU2"/>
<dbReference type="NCBIfam" id="TIGR01892">
    <property type="entry name" value="AcOrn-deacetyl"/>
    <property type="match status" value="1"/>
</dbReference>
<dbReference type="InterPro" id="IPR001261">
    <property type="entry name" value="ArgE/DapE_CS"/>
</dbReference>
<dbReference type="NCBIfam" id="NF005710">
    <property type="entry name" value="PRK07522.1"/>
    <property type="match status" value="1"/>
</dbReference>
<evidence type="ECO:0000256" key="3">
    <source>
        <dbReference type="ARBA" id="ARBA00022490"/>
    </source>
</evidence>
<evidence type="ECO:0000256" key="2">
    <source>
        <dbReference type="ARBA" id="ARBA00005691"/>
    </source>
</evidence>
<proteinExistence type="inferred from homology"/>
<sequence length="383" mass="39684">MAHSAEALLADLVGLNVLPGAANGTIADYVRNYLAGYGVDCAVLPGPEGDRVNLFATIGPKDVPGYVLSGHMDVVPVEGQVWTSDPFRLTDLGGRLTGRGATDMKGFLACVLAAVPLFKAASLKRPVHIAFSYDEEIGCRGAPHMIAELPELCALPAGCIVGEPSDMRPVLSHKGKQAVEITFTGRAAHSSQPALGENALYPAAELLLFIRDLSAKMEVEGPFDARFSPPSSTVVAGIVSGGSAVNIIPDLCRLAFEVRCVPGAAPQDVSAKVLAKLDALMAQAQAEGRALSASWQELASYPALAPAPDAGFITLIERLSGGAAIQSVSYGTEAGLFQAAGVPSIICGPGSITRAHRPDEYILRAELAACMAMLARLAGELAG</sequence>
<accession>A0A0K6HMU2</accession>
<evidence type="ECO:0000259" key="10">
    <source>
        <dbReference type="Pfam" id="PF07687"/>
    </source>
</evidence>
<evidence type="ECO:0000313" key="12">
    <source>
        <dbReference type="Proteomes" id="UP000183900"/>
    </source>
</evidence>
<dbReference type="InterPro" id="IPR036264">
    <property type="entry name" value="Bact_exopeptidase_dim_dom"/>
</dbReference>
<keyword evidence="4" id="KW-0055">Arginine biosynthesis</keyword>
<keyword evidence="9" id="KW-0170">Cobalt</keyword>
<dbReference type="Gene3D" id="3.40.630.10">
    <property type="entry name" value="Zn peptidases"/>
    <property type="match status" value="1"/>
</dbReference>
<dbReference type="PROSITE" id="PS00759">
    <property type="entry name" value="ARGE_DAPE_CPG2_2"/>
    <property type="match status" value="1"/>
</dbReference>
<dbReference type="Gene3D" id="3.30.70.360">
    <property type="match status" value="1"/>
</dbReference>
<evidence type="ECO:0000256" key="6">
    <source>
        <dbReference type="ARBA" id="ARBA00022723"/>
    </source>
</evidence>
<evidence type="ECO:0000256" key="9">
    <source>
        <dbReference type="ARBA" id="ARBA00023285"/>
    </source>
</evidence>
<keyword evidence="6" id="KW-0479">Metal-binding</keyword>
<evidence type="ECO:0000256" key="4">
    <source>
        <dbReference type="ARBA" id="ARBA00022571"/>
    </source>
</evidence>
<dbReference type="RefSeq" id="WP_055454205.1">
    <property type="nucleotide sequence ID" value="NZ_CYHE01000001.1"/>
</dbReference>
<keyword evidence="5" id="KW-0028">Amino-acid biosynthesis</keyword>
<name>A0A0K6HMU2_9HYPH</name>
<dbReference type="PANTHER" id="PTHR43808:SF31">
    <property type="entry name" value="N-ACETYL-L-CITRULLINE DEACETYLASE"/>
    <property type="match status" value="1"/>
</dbReference>
<feature type="domain" description="Peptidase M20 dimerisation" evidence="10">
    <location>
        <begin position="172"/>
        <end position="281"/>
    </location>
</feature>
<dbReference type="Pfam" id="PF01546">
    <property type="entry name" value="Peptidase_M20"/>
    <property type="match status" value="1"/>
</dbReference>
<organism evidence="11 12">
    <name type="scientific">Pannonibacter indicus</name>
    <dbReference type="NCBI Taxonomy" id="466044"/>
    <lineage>
        <taxon>Bacteria</taxon>
        <taxon>Pseudomonadati</taxon>
        <taxon>Pseudomonadota</taxon>
        <taxon>Alphaproteobacteria</taxon>
        <taxon>Hyphomicrobiales</taxon>
        <taxon>Stappiaceae</taxon>
        <taxon>Pannonibacter</taxon>
    </lineage>
</organism>
<dbReference type="CDD" id="cd03894">
    <property type="entry name" value="M20_ArgE"/>
    <property type="match status" value="1"/>
</dbReference>
<keyword evidence="8" id="KW-0862">Zinc</keyword>
<keyword evidence="12" id="KW-1185">Reference proteome</keyword>
<dbReference type="GO" id="GO:0008777">
    <property type="term" value="F:acetylornithine deacetylase activity"/>
    <property type="evidence" value="ECO:0007669"/>
    <property type="project" value="TreeGrafter"/>
</dbReference>
<dbReference type="SUPFAM" id="SSF55031">
    <property type="entry name" value="Bacterial exopeptidase dimerisation domain"/>
    <property type="match status" value="1"/>
</dbReference>
<dbReference type="InterPro" id="IPR011650">
    <property type="entry name" value="Peptidase_M20_dimer"/>
</dbReference>
<dbReference type="Pfam" id="PF07687">
    <property type="entry name" value="M20_dimer"/>
    <property type="match status" value="1"/>
</dbReference>
<evidence type="ECO:0000256" key="5">
    <source>
        <dbReference type="ARBA" id="ARBA00022605"/>
    </source>
</evidence>
<evidence type="ECO:0000256" key="8">
    <source>
        <dbReference type="ARBA" id="ARBA00022833"/>
    </source>
</evidence>
<protein>
    <submittedName>
        <fullName evidence="11">Acetylornithine deacetylase (ArgE)</fullName>
    </submittedName>
</protein>
<dbReference type="PANTHER" id="PTHR43808">
    <property type="entry name" value="ACETYLORNITHINE DEACETYLASE"/>
    <property type="match status" value="1"/>
</dbReference>
<dbReference type="InterPro" id="IPR002933">
    <property type="entry name" value="Peptidase_M20"/>
</dbReference>
<keyword evidence="7" id="KW-0378">Hydrolase</keyword>
<evidence type="ECO:0000256" key="1">
    <source>
        <dbReference type="ARBA" id="ARBA00001947"/>
    </source>
</evidence>
<dbReference type="EMBL" id="CYHE01000001">
    <property type="protein sequence ID" value="CUA92377.1"/>
    <property type="molecule type" value="Genomic_DNA"/>
</dbReference>
<evidence type="ECO:0000313" key="11">
    <source>
        <dbReference type="EMBL" id="CUA92377.1"/>
    </source>
</evidence>